<dbReference type="Proteomes" id="UP000265520">
    <property type="component" value="Unassembled WGS sequence"/>
</dbReference>
<gene>
    <name evidence="1" type="ORF">A2U01_0019501</name>
</gene>
<proteinExistence type="predicted"/>
<reference evidence="1 2" key="1">
    <citation type="journal article" date="2018" name="Front. Plant Sci.">
        <title>Red Clover (Trifolium pratense) and Zigzag Clover (T. medium) - A Picture of Genomic Similarities and Differences.</title>
        <authorList>
            <person name="Dluhosova J."/>
            <person name="Istvanek J."/>
            <person name="Nedelnik J."/>
            <person name="Repkova J."/>
        </authorList>
    </citation>
    <scope>NUCLEOTIDE SEQUENCE [LARGE SCALE GENOMIC DNA]</scope>
    <source>
        <strain evidence="2">cv. 10/8</strain>
        <tissue evidence="1">Leaf</tissue>
    </source>
</reference>
<dbReference type="AlphaFoldDB" id="A0A392NH06"/>
<evidence type="ECO:0000313" key="1">
    <source>
        <dbReference type="EMBL" id="MCH98499.1"/>
    </source>
</evidence>
<protein>
    <submittedName>
        <fullName evidence="1">Uncharacterized protein</fullName>
    </submittedName>
</protein>
<comment type="caution">
    <text evidence="1">The sequence shown here is derived from an EMBL/GenBank/DDBJ whole genome shotgun (WGS) entry which is preliminary data.</text>
</comment>
<sequence length="121" mass="13541">MALENVRDEIAHGEITTESLPILEKVADLDMDNQGHDIENIIADDNIQENTRAKNQTRVDGTVTARRMITILVGPVQECVLETQLELKVTGQPTVHNVFRDTQGRALPLVAQRDMQITRQA</sequence>
<organism evidence="1 2">
    <name type="scientific">Trifolium medium</name>
    <dbReference type="NCBI Taxonomy" id="97028"/>
    <lineage>
        <taxon>Eukaryota</taxon>
        <taxon>Viridiplantae</taxon>
        <taxon>Streptophyta</taxon>
        <taxon>Embryophyta</taxon>
        <taxon>Tracheophyta</taxon>
        <taxon>Spermatophyta</taxon>
        <taxon>Magnoliopsida</taxon>
        <taxon>eudicotyledons</taxon>
        <taxon>Gunneridae</taxon>
        <taxon>Pentapetalae</taxon>
        <taxon>rosids</taxon>
        <taxon>fabids</taxon>
        <taxon>Fabales</taxon>
        <taxon>Fabaceae</taxon>
        <taxon>Papilionoideae</taxon>
        <taxon>50 kb inversion clade</taxon>
        <taxon>NPAAA clade</taxon>
        <taxon>Hologalegina</taxon>
        <taxon>IRL clade</taxon>
        <taxon>Trifolieae</taxon>
        <taxon>Trifolium</taxon>
    </lineage>
</organism>
<dbReference type="EMBL" id="LXQA010037759">
    <property type="protein sequence ID" value="MCH98499.1"/>
    <property type="molecule type" value="Genomic_DNA"/>
</dbReference>
<accession>A0A392NH06</accession>
<evidence type="ECO:0000313" key="2">
    <source>
        <dbReference type="Proteomes" id="UP000265520"/>
    </source>
</evidence>
<keyword evidence="2" id="KW-1185">Reference proteome</keyword>
<name>A0A392NH06_9FABA</name>